<dbReference type="GO" id="GO:0020037">
    <property type="term" value="F:heme binding"/>
    <property type="evidence" value="ECO:0000318"/>
    <property type="project" value="GO_Central"/>
</dbReference>
<dbReference type="OrthoDB" id="639466at2759"/>
<sequence length="505" mass="57177">MIDLLGDSSLVQVNGLTITVTLGVVAISLALWTMVRPRNFPPGPRGLPIVGSLFSLNDNLEKIFTGWIKQYGDIFGFKLGEHWMVVLNHQEIIKEALLKQSVQFAGRPRSPSAEWMTDGYKDIAFGMYGETWKLHRKLGHTSLRHFATGEALQKLLSTTFPKLEVEVAKTAGKPVDPKNIISLLLNNVLSEMCFGKRFEMHDPKVLEFIKLNDEMNAEIGMGFPEDVFSILQYVPYKKRDIIRGFMNKIKELVIEQIGDHKETHTQGEVTDIYHLLLDAQEKAMAEDSNMEKLSDEHLLWTIMDIFSAGIQTSTDTLYWALALMTEHPEIADRVRKEIDDVIGGDRIPVIEDRGSLPYAEATLYEVLRYSSIAPILLPHATTCDTTLRGHAIPKGTTVMMNVYSMHFDPREWKDPENFCPEHFLAENGKVRDHPPSFLPFGAGRRVCLGEAVAKADLFLIFTWFMQNYTFSKVPGKESESLTNMIPMSAAGRLLVPYEIMINKRE</sequence>
<keyword evidence="9 22" id="KW-0560">Oxidoreductase</keyword>
<evidence type="ECO:0000256" key="21">
    <source>
        <dbReference type="PIRSR" id="PIRSR602401-1"/>
    </source>
</evidence>
<keyword evidence="10 21" id="KW-0408">Iron</keyword>
<evidence type="ECO:0000256" key="18">
    <source>
        <dbReference type="ARBA" id="ARBA00044282"/>
    </source>
</evidence>
<reference evidence="24" key="2">
    <citation type="submission" date="2021-01" db="UniProtKB">
        <authorList>
            <consortium name="EnsemblMetazoa"/>
        </authorList>
    </citation>
    <scope>IDENTIFICATION</scope>
</reference>
<keyword evidence="6 21" id="KW-0479">Metal-binding</keyword>
<keyword evidence="12" id="KW-0446">Lipid-binding</keyword>
<dbReference type="EnsemblMetazoa" id="XM_030979891">
    <property type="protein sequence ID" value="XP_030835751"/>
    <property type="gene ID" value="LOC579395"/>
</dbReference>
<evidence type="ECO:0000256" key="1">
    <source>
        <dbReference type="ARBA" id="ARBA00004184"/>
    </source>
</evidence>
<comment type="cofactor">
    <cofactor evidence="21">
        <name>heme</name>
        <dbReference type="ChEBI" id="CHEBI:30413"/>
    </cofactor>
</comment>
<evidence type="ECO:0000256" key="9">
    <source>
        <dbReference type="ARBA" id="ARBA00023002"/>
    </source>
</evidence>
<dbReference type="GO" id="GO:0006805">
    <property type="term" value="P:xenobiotic metabolic process"/>
    <property type="evidence" value="ECO:0000318"/>
    <property type="project" value="GO_Central"/>
</dbReference>
<dbReference type="InterPro" id="IPR002401">
    <property type="entry name" value="Cyt_P450_E_grp-I"/>
</dbReference>
<keyword evidence="7" id="KW-0256">Endoplasmic reticulum</keyword>
<evidence type="ECO:0000256" key="20">
    <source>
        <dbReference type="ARBA" id="ARBA00044342"/>
    </source>
</evidence>
<keyword evidence="8" id="KW-0492">Microsome</keyword>
<dbReference type="Pfam" id="PF00067">
    <property type="entry name" value="p450"/>
    <property type="match status" value="1"/>
</dbReference>
<dbReference type="EC" id="1.14.14.16" evidence="14"/>
<evidence type="ECO:0000256" key="11">
    <source>
        <dbReference type="ARBA" id="ARBA00023033"/>
    </source>
</evidence>
<dbReference type="GeneID" id="579395"/>
<dbReference type="PANTHER" id="PTHR24289">
    <property type="entry name" value="STEROID 17-ALPHA-HYDROXYLASE/17,20 LYASE"/>
    <property type="match status" value="1"/>
</dbReference>
<dbReference type="GO" id="GO:0008395">
    <property type="term" value="F:steroid hydroxylase activity"/>
    <property type="evidence" value="ECO:0000318"/>
    <property type="project" value="GO_Central"/>
</dbReference>
<dbReference type="Gene3D" id="1.10.630.10">
    <property type="entry name" value="Cytochrome P450"/>
    <property type="match status" value="1"/>
</dbReference>
<evidence type="ECO:0000256" key="5">
    <source>
        <dbReference type="ARBA" id="ARBA00022617"/>
    </source>
</evidence>
<evidence type="ECO:0000256" key="17">
    <source>
        <dbReference type="ARBA" id="ARBA00044265"/>
    </source>
</evidence>
<evidence type="ECO:0000256" key="23">
    <source>
        <dbReference type="SAM" id="Phobius"/>
    </source>
</evidence>
<dbReference type="AlphaFoldDB" id="A0A7M7SW79"/>
<dbReference type="Proteomes" id="UP000007110">
    <property type="component" value="Unassembled WGS sequence"/>
</dbReference>
<organism evidence="24 25">
    <name type="scientific">Strongylocentrotus purpuratus</name>
    <name type="common">Purple sea urchin</name>
    <dbReference type="NCBI Taxonomy" id="7668"/>
    <lineage>
        <taxon>Eukaryota</taxon>
        <taxon>Metazoa</taxon>
        <taxon>Echinodermata</taxon>
        <taxon>Eleutherozoa</taxon>
        <taxon>Echinozoa</taxon>
        <taxon>Echinoidea</taxon>
        <taxon>Euechinoidea</taxon>
        <taxon>Echinacea</taxon>
        <taxon>Camarodonta</taxon>
        <taxon>Echinidea</taxon>
        <taxon>Strongylocentrotidae</taxon>
        <taxon>Strongylocentrotus</taxon>
    </lineage>
</organism>
<evidence type="ECO:0000256" key="7">
    <source>
        <dbReference type="ARBA" id="ARBA00022824"/>
    </source>
</evidence>
<evidence type="ECO:0000256" key="19">
    <source>
        <dbReference type="ARBA" id="ARBA00044304"/>
    </source>
</evidence>
<keyword evidence="25" id="KW-1185">Reference proteome</keyword>
<evidence type="ECO:0000256" key="10">
    <source>
        <dbReference type="ARBA" id="ARBA00023004"/>
    </source>
</evidence>
<evidence type="ECO:0000313" key="25">
    <source>
        <dbReference type="Proteomes" id="UP000007110"/>
    </source>
</evidence>
<dbReference type="InParanoid" id="A0A7M7SW79"/>
<accession>A0A7M7SW79</accession>
<dbReference type="PANTHER" id="PTHR24289:SF20">
    <property type="entry name" value="STEROID 17-ALPHA-HYDROXYLASE_17,20 LYASE"/>
    <property type="match status" value="1"/>
</dbReference>
<evidence type="ECO:0000256" key="6">
    <source>
        <dbReference type="ARBA" id="ARBA00022723"/>
    </source>
</evidence>
<reference evidence="25" key="1">
    <citation type="submission" date="2015-02" db="EMBL/GenBank/DDBJ databases">
        <title>Genome sequencing for Strongylocentrotus purpuratus.</title>
        <authorList>
            <person name="Murali S."/>
            <person name="Liu Y."/>
            <person name="Vee V."/>
            <person name="English A."/>
            <person name="Wang M."/>
            <person name="Skinner E."/>
            <person name="Han Y."/>
            <person name="Muzny D.M."/>
            <person name="Worley K.C."/>
            <person name="Gibbs R.A."/>
        </authorList>
    </citation>
    <scope>NUCLEOTIDE SEQUENCE</scope>
</reference>
<dbReference type="RefSeq" id="XP_030835751.1">
    <property type="nucleotide sequence ID" value="XM_030979891.1"/>
</dbReference>
<evidence type="ECO:0000256" key="4">
    <source>
        <dbReference type="ARBA" id="ARBA00010617"/>
    </source>
</evidence>
<dbReference type="InterPro" id="IPR036396">
    <property type="entry name" value="Cyt_P450_sf"/>
</dbReference>
<evidence type="ECO:0000256" key="13">
    <source>
        <dbReference type="ARBA" id="ARBA00023136"/>
    </source>
</evidence>
<keyword evidence="11 22" id="KW-0503">Monooxygenase</keyword>
<dbReference type="GO" id="GO:0008610">
    <property type="term" value="P:lipid biosynthetic process"/>
    <property type="evidence" value="ECO:0007669"/>
    <property type="project" value="UniProtKB-ARBA"/>
</dbReference>
<proteinExistence type="inferred from homology"/>
<feature type="binding site" description="axial binding residue" evidence="21">
    <location>
        <position position="447"/>
    </location>
    <ligand>
        <name>heme</name>
        <dbReference type="ChEBI" id="CHEBI:30413"/>
    </ligand>
    <ligandPart>
        <name>Fe</name>
        <dbReference type="ChEBI" id="CHEBI:18248"/>
    </ligandPart>
</feature>
<comment type="subcellular location">
    <subcellularLocation>
        <location evidence="1">Endomembrane system</location>
        <topology evidence="1">Peripheral membrane protein</topology>
    </subcellularLocation>
    <subcellularLocation>
        <location evidence="3">Endoplasmic reticulum membrane</location>
    </subcellularLocation>
    <subcellularLocation>
        <location evidence="2">Microsome membrane</location>
    </subcellularLocation>
</comment>
<keyword evidence="23" id="KW-0812">Transmembrane</keyword>
<evidence type="ECO:0000256" key="14">
    <source>
        <dbReference type="ARBA" id="ARBA00044040"/>
    </source>
</evidence>
<keyword evidence="13 23" id="KW-0472">Membrane</keyword>
<protein>
    <recommendedName>
        <fullName evidence="15">Steroid 21-hydroxylase</fullName>
        <ecNumber evidence="14">1.14.14.16</ecNumber>
    </recommendedName>
    <alternativeName>
        <fullName evidence="19">21-OHase</fullName>
    </alternativeName>
    <alternativeName>
        <fullName evidence="16">Cytochrome P-450c21</fullName>
    </alternativeName>
    <alternativeName>
        <fullName evidence="20">Cytochrome P450 21</fullName>
    </alternativeName>
    <alternativeName>
        <fullName evidence="18">Cytochrome P450 XXI</fullName>
    </alternativeName>
    <alternativeName>
        <fullName evidence="17">Cytochrome P450-C21</fullName>
    </alternativeName>
</protein>
<dbReference type="FunFam" id="1.10.630.10:FF:000049">
    <property type="entry name" value="steroid 21-hydroxylase isoform X1"/>
    <property type="match status" value="1"/>
</dbReference>
<dbReference type="GO" id="GO:0006082">
    <property type="term" value="P:organic acid metabolic process"/>
    <property type="evidence" value="ECO:0000318"/>
    <property type="project" value="GO_Central"/>
</dbReference>
<dbReference type="GO" id="GO:0016712">
    <property type="term" value="F:oxidoreductase activity, acting on paired donors, with incorporation or reduction of molecular oxygen, reduced flavin or flavoprotein as one donor, and incorporation of one atom of oxygen"/>
    <property type="evidence" value="ECO:0000318"/>
    <property type="project" value="GO_Central"/>
</dbReference>
<evidence type="ECO:0000256" key="12">
    <source>
        <dbReference type="ARBA" id="ARBA00023121"/>
    </source>
</evidence>
<dbReference type="GO" id="GO:0005506">
    <property type="term" value="F:iron ion binding"/>
    <property type="evidence" value="ECO:0007669"/>
    <property type="project" value="InterPro"/>
</dbReference>
<dbReference type="GO" id="GO:0008289">
    <property type="term" value="F:lipid binding"/>
    <property type="evidence" value="ECO:0007669"/>
    <property type="project" value="UniProtKB-KW"/>
</dbReference>
<dbReference type="PROSITE" id="PS00086">
    <property type="entry name" value="CYTOCHROME_P450"/>
    <property type="match status" value="1"/>
</dbReference>
<dbReference type="GO" id="GO:0004509">
    <property type="term" value="F:steroid 21-monooxygenase activity"/>
    <property type="evidence" value="ECO:0007669"/>
    <property type="project" value="UniProtKB-EC"/>
</dbReference>
<dbReference type="EnsemblMetazoa" id="XM_030979892">
    <property type="protein sequence ID" value="XP_030835752"/>
    <property type="gene ID" value="LOC579395"/>
</dbReference>
<evidence type="ECO:0000256" key="8">
    <source>
        <dbReference type="ARBA" id="ARBA00022848"/>
    </source>
</evidence>
<dbReference type="RefSeq" id="XP_030835752.1">
    <property type="nucleotide sequence ID" value="XM_030979892.1"/>
</dbReference>
<comment type="similarity">
    <text evidence="4 22">Belongs to the cytochrome P450 family.</text>
</comment>
<evidence type="ECO:0000256" key="3">
    <source>
        <dbReference type="ARBA" id="ARBA00004586"/>
    </source>
</evidence>
<dbReference type="OMA" id="MHLMLGR"/>
<evidence type="ECO:0000256" key="16">
    <source>
        <dbReference type="ARBA" id="ARBA00044217"/>
    </source>
</evidence>
<evidence type="ECO:0000256" key="22">
    <source>
        <dbReference type="RuleBase" id="RU000461"/>
    </source>
</evidence>
<dbReference type="PRINTS" id="PR00385">
    <property type="entry name" value="P450"/>
</dbReference>
<dbReference type="KEGG" id="spu:579395"/>
<keyword evidence="5 21" id="KW-0349">Heme</keyword>
<keyword evidence="23" id="KW-1133">Transmembrane helix</keyword>
<name>A0A7M7SW79_STRPU</name>
<dbReference type="GO" id="GO:0008202">
    <property type="term" value="P:steroid metabolic process"/>
    <property type="evidence" value="ECO:0000318"/>
    <property type="project" value="GO_Central"/>
</dbReference>
<evidence type="ECO:0000256" key="15">
    <source>
        <dbReference type="ARBA" id="ARBA00044116"/>
    </source>
</evidence>
<evidence type="ECO:0000256" key="2">
    <source>
        <dbReference type="ARBA" id="ARBA00004524"/>
    </source>
</evidence>
<dbReference type="InterPro" id="IPR017972">
    <property type="entry name" value="Cyt_P450_CS"/>
</dbReference>
<dbReference type="PRINTS" id="PR00463">
    <property type="entry name" value="EP450I"/>
</dbReference>
<evidence type="ECO:0000313" key="24">
    <source>
        <dbReference type="EnsemblMetazoa" id="XP_030835751"/>
    </source>
</evidence>
<feature type="transmembrane region" description="Helical" evidence="23">
    <location>
        <begin position="15"/>
        <end position="35"/>
    </location>
</feature>
<dbReference type="GO" id="GO:0005789">
    <property type="term" value="C:endoplasmic reticulum membrane"/>
    <property type="evidence" value="ECO:0007669"/>
    <property type="project" value="UniProtKB-SubCell"/>
</dbReference>
<dbReference type="InterPro" id="IPR001128">
    <property type="entry name" value="Cyt_P450"/>
</dbReference>
<dbReference type="SUPFAM" id="SSF48264">
    <property type="entry name" value="Cytochrome P450"/>
    <property type="match status" value="1"/>
</dbReference>
<dbReference type="GO" id="GO:0005737">
    <property type="term" value="C:cytoplasm"/>
    <property type="evidence" value="ECO:0000318"/>
    <property type="project" value="GO_Central"/>
</dbReference>